<dbReference type="PANTHER" id="PTHR16166:SF93">
    <property type="entry name" value="INTERMEMBRANE LIPID TRANSFER PROTEIN VPS13"/>
    <property type="match status" value="1"/>
</dbReference>
<evidence type="ECO:0000259" key="3">
    <source>
        <dbReference type="Pfam" id="PF25037"/>
    </source>
</evidence>
<gene>
    <name evidence="4" type="ORF">HANVADRAFT_34980</name>
</gene>
<evidence type="ECO:0000256" key="1">
    <source>
        <dbReference type="ARBA" id="ARBA00006545"/>
    </source>
</evidence>
<evidence type="ECO:0000259" key="2">
    <source>
        <dbReference type="Pfam" id="PF25036"/>
    </source>
</evidence>
<feature type="domain" description="Intermembrane lipid transfer protein VPS13-like C-terminal" evidence="3">
    <location>
        <begin position="1213"/>
        <end position="1321"/>
    </location>
</feature>
<dbReference type="InterPro" id="IPR026847">
    <property type="entry name" value="VPS13"/>
</dbReference>
<dbReference type="Pfam" id="PF25036">
    <property type="entry name" value="VPS13_VAB"/>
    <property type="match status" value="1"/>
</dbReference>
<dbReference type="OrthoDB" id="428159at2759"/>
<dbReference type="GO" id="GO:0045053">
    <property type="term" value="P:protein retention in Golgi apparatus"/>
    <property type="evidence" value="ECO:0007669"/>
    <property type="project" value="TreeGrafter"/>
</dbReference>
<comment type="caution">
    <text evidence="4">The sequence shown here is derived from an EMBL/GenBank/DDBJ whole genome shotgun (WGS) entry which is preliminary data.</text>
</comment>
<evidence type="ECO:0000313" key="5">
    <source>
        <dbReference type="Proteomes" id="UP000092321"/>
    </source>
</evidence>
<dbReference type="GO" id="GO:0045324">
    <property type="term" value="P:late endosome to vacuole transport"/>
    <property type="evidence" value="ECO:0007669"/>
    <property type="project" value="TreeGrafter"/>
</dbReference>
<dbReference type="EMBL" id="LXPE01000169">
    <property type="protein sequence ID" value="OBA25264.1"/>
    <property type="molecule type" value="Genomic_DNA"/>
</dbReference>
<dbReference type="InterPro" id="IPR056748">
    <property type="entry name" value="VPS13-like_C"/>
</dbReference>
<protein>
    <submittedName>
        <fullName evidence="4">DUF1162-domain-containing protein</fullName>
    </submittedName>
</protein>
<dbReference type="InterPro" id="IPR009543">
    <property type="entry name" value="VPS13_VAB"/>
</dbReference>
<name>A0A1B7T959_9ASCO</name>
<dbReference type="PANTHER" id="PTHR16166">
    <property type="entry name" value="VACUOLAR PROTEIN SORTING-ASSOCIATED PROTEIN VPS13"/>
    <property type="match status" value="1"/>
</dbReference>
<evidence type="ECO:0000313" key="4">
    <source>
        <dbReference type="EMBL" id="OBA25264.1"/>
    </source>
</evidence>
<reference evidence="5" key="1">
    <citation type="journal article" date="2016" name="Proc. Natl. Acad. Sci. U.S.A.">
        <title>Comparative genomics of biotechnologically important yeasts.</title>
        <authorList>
            <person name="Riley R."/>
            <person name="Haridas S."/>
            <person name="Wolfe K.H."/>
            <person name="Lopes M.R."/>
            <person name="Hittinger C.T."/>
            <person name="Goeker M."/>
            <person name="Salamov A.A."/>
            <person name="Wisecaver J.H."/>
            <person name="Long T.M."/>
            <person name="Calvey C.H."/>
            <person name="Aerts A.L."/>
            <person name="Barry K.W."/>
            <person name="Choi C."/>
            <person name="Clum A."/>
            <person name="Coughlan A.Y."/>
            <person name="Deshpande S."/>
            <person name="Douglass A.P."/>
            <person name="Hanson S.J."/>
            <person name="Klenk H.-P."/>
            <person name="LaButti K.M."/>
            <person name="Lapidus A."/>
            <person name="Lindquist E.A."/>
            <person name="Lipzen A.M."/>
            <person name="Meier-Kolthoff J.P."/>
            <person name="Ohm R.A."/>
            <person name="Otillar R.P."/>
            <person name="Pangilinan J.L."/>
            <person name="Peng Y."/>
            <person name="Rokas A."/>
            <person name="Rosa C.A."/>
            <person name="Scheuner C."/>
            <person name="Sibirny A.A."/>
            <person name="Slot J.C."/>
            <person name="Stielow J.B."/>
            <person name="Sun H."/>
            <person name="Kurtzman C.P."/>
            <person name="Blackwell M."/>
            <person name="Grigoriev I.V."/>
            <person name="Jeffries T.W."/>
        </authorList>
    </citation>
    <scope>NUCLEOTIDE SEQUENCE [LARGE SCALE GENOMIC DNA]</scope>
    <source>
        <strain evidence="5">NRRL Y-1626</strain>
    </source>
</reference>
<sequence>MNINIFSNDASDITISSQSLKLLSMIPQSLSISDISDLVKLSRDQTKPFKIVNDTGIPIQVWVYNFHDKSERANLKTIANGETIPWEFEDWIKLRENLDTDNTNSSIVFKPLSDDYISSFKINTKTETQTLFRLEPPINNVHTRIECNIKLCDDGVKLIHFASPLKFTNYTSTDLELYYNEYDSLIIEKQTTKSIPIDKVYHSEYQIRPISGRDDYGKSLNKFNWKQIVQNSSQNIKSKCFNEKTSEYFYFDISSQYNSKERLTSVYPHMEVIISAPLMIENTLPVESHFNIVSKETGENINFNLKSGAVLPIHNINFNDDLIFMKVFPFDSGYVPRDYSLIAAPKKLKLEVEDNIVLTRRENKLINNLKISISYKNDHITNCKIIKVFAPYIILNKTSRSIYIKEKNKNNVFACPVDTNEEDETYSEIQMISLENVSKDNNDDDAKNKALAQIKMFDTDWSSLVSFDAVGKDLDLVLRIPNKTAGNEIGVNIKEGSGIFSDTKIITVTPRFIITNFTNKSLVFNESMCLAEFLLETQQPIPIYKMSMSGEKYCRLKIYSQEEEEDEGNQSEYSEPFELNIKSDLDYVKMKDPATGKHVLIKIEKLMDGSTLFINLKNSQDNWPFSIRNFTETPFIVYQRDPRIKNSFIKKKQVFEPKKYSLTEYSIMPFSWDFPAAKDKKLIIQSGNVIRTIDLQMIGSLRPMVVTSEINGVKERSFIELNILADGPTLVLVFTKYNPEVSLYKINNYEKHMSNENLKRASAQNISTIILFNVNGVGISLINKKLEEILYSKIKGIELRYNNSKIYKSISWKVKFLQVDNQLFEDNIKNVLYPTVVTDRKDDMDKHPVFSGSITRVNDETTGMTYIKHATLLLQEMSLKLDEEFVIEMMQFFNLIKVPTSINYHHLTLPVCTKKLERKNLHFENLHIQPTVLHFSFMRSESLQFKRNGMDLVTLTQRKKASSFLNALYMTLGNISDAPVTLNSLIMENYKTSANRLKEDIINHYNNEIYSQLLKLVGYADVLGNPIGLLNNLSDGVADIFYNPYQNGYYMNDRPEELGISFSKGGMSFLKKSVFGFSDSFAKFTGSVAKGLTAATNDKNFQRERYLQQRKNKLSNDSKPFASGLNSLVQGVSAGFSGIASNPLEGAKKEGTAGFFKGLGKGLVGAPTKTMIGLLDMANNVSDGIKTSTGAYDPTNPYNSKYGQYESVVKSLRYPRYISKGLSFAIDPMDGLIKPFDKRQAYGQYLLKTCNSGEFIYDNYVDHEYLPGNQRMVIVSEEHLIELNVETMEVTFKLRMEEICKMGAPMDDGRQIIVRGKDPKTRMICQGRFPIIDIKAKERILTKILLAQSKVVKYMDAQL</sequence>
<proteinExistence type="inferred from homology"/>
<comment type="similarity">
    <text evidence="1">Belongs to the VPS13 family.</text>
</comment>
<accession>A0A1B7T959</accession>
<keyword evidence="5" id="KW-1185">Reference proteome</keyword>
<feature type="domain" description="Vacuolar protein sorting-associated protein 13 VPS13 adaptor binding" evidence="2">
    <location>
        <begin position="90"/>
        <end position="678"/>
    </location>
</feature>
<organism evidence="4 5">
    <name type="scientific">Hanseniaspora valbyensis NRRL Y-1626</name>
    <dbReference type="NCBI Taxonomy" id="766949"/>
    <lineage>
        <taxon>Eukaryota</taxon>
        <taxon>Fungi</taxon>
        <taxon>Dikarya</taxon>
        <taxon>Ascomycota</taxon>
        <taxon>Saccharomycotina</taxon>
        <taxon>Saccharomycetes</taxon>
        <taxon>Saccharomycodales</taxon>
        <taxon>Saccharomycodaceae</taxon>
        <taxon>Hanseniaspora</taxon>
    </lineage>
</organism>
<dbReference type="GO" id="GO:0007005">
    <property type="term" value="P:mitochondrion organization"/>
    <property type="evidence" value="ECO:0007669"/>
    <property type="project" value="TreeGrafter"/>
</dbReference>
<dbReference type="GO" id="GO:0006623">
    <property type="term" value="P:protein targeting to vacuole"/>
    <property type="evidence" value="ECO:0007669"/>
    <property type="project" value="TreeGrafter"/>
</dbReference>
<dbReference type="Proteomes" id="UP000092321">
    <property type="component" value="Unassembled WGS sequence"/>
</dbReference>
<dbReference type="Pfam" id="PF25037">
    <property type="entry name" value="VPS13_C"/>
    <property type="match status" value="1"/>
</dbReference>